<dbReference type="InterPro" id="IPR033412">
    <property type="entry name" value="PFOR_II"/>
</dbReference>
<organism evidence="4">
    <name type="scientific">metagenome</name>
    <dbReference type="NCBI Taxonomy" id="256318"/>
    <lineage>
        <taxon>unclassified sequences</taxon>
        <taxon>metagenomes</taxon>
    </lineage>
</organism>
<dbReference type="Gene3D" id="3.40.50.970">
    <property type="match status" value="1"/>
</dbReference>
<dbReference type="FunFam" id="3.40.50.970:FF:000022">
    <property type="entry name" value="2-oxoglutarate ferredoxin oxidoreductase alpha subunit"/>
    <property type="match status" value="1"/>
</dbReference>
<name>A0A380TC38_9ZZZZ</name>
<feature type="domain" description="Pyruvate flavodoxin/ferredoxin oxidoreductase pyrimidine binding" evidence="2">
    <location>
        <begin position="18"/>
        <end position="249"/>
    </location>
</feature>
<dbReference type="AlphaFoldDB" id="A0A380TC38"/>
<sequence length="382" mass="41022">MGEGQRINLQGNHACALGAIAAGCRFYAGYPITPSSDVAERMALELPKVGGVFIQMEDEIASMGAIIGASMGGAKVMTATSGPGFSLKQENLGYACMVEVPCVIVDVMRGGPSTGMPTRPAQGDIMQARWGTHGDHPIVVLAPSSVSEAFSETIRAFNIAETLRTPVVLLYDEVVGHLVETVQVPDPGSIARAERKWATGPREAFQPYAATDDDIPAMARPGDGYRCHATGLTHGERGLPTQNPAEVERAMQRLLGKLERHRDVIDRFETFAAEDAEILVVAIGITARAAKRAVAEARRQGIAAGLFRPVTLWPFPEQPFHALAEQAKAILVPEMNAGQLSLEIERLSGRPAKVARINRLSGEPIEPAEILKTIEELARHGR</sequence>
<dbReference type="PROSITE" id="PS51257">
    <property type="entry name" value="PROKAR_LIPOPROTEIN"/>
    <property type="match status" value="1"/>
</dbReference>
<evidence type="ECO:0000259" key="3">
    <source>
        <dbReference type="Pfam" id="PF17147"/>
    </source>
</evidence>
<dbReference type="InterPro" id="IPR002880">
    <property type="entry name" value="Pyrv_Fd/Flavodoxin_OxRdtase_N"/>
</dbReference>
<dbReference type="Gene3D" id="3.40.50.920">
    <property type="match status" value="1"/>
</dbReference>
<dbReference type="InterPro" id="IPR052368">
    <property type="entry name" value="2-oxoacid_oxidoreductase"/>
</dbReference>
<dbReference type="SUPFAM" id="SSF52922">
    <property type="entry name" value="TK C-terminal domain-like"/>
    <property type="match status" value="1"/>
</dbReference>
<dbReference type="GO" id="GO:0047553">
    <property type="term" value="F:2-oxoglutarate synthase activity"/>
    <property type="evidence" value="ECO:0007669"/>
    <property type="project" value="UniProtKB-EC"/>
</dbReference>
<dbReference type="EC" id="1.2.7.3" evidence="4"/>
<evidence type="ECO:0000313" key="4">
    <source>
        <dbReference type="EMBL" id="SUS06042.1"/>
    </source>
</evidence>
<reference evidence="4" key="1">
    <citation type="submission" date="2018-07" db="EMBL/GenBank/DDBJ databases">
        <authorList>
            <person name="Quirk P.G."/>
            <person name="Krulwich T.A."/>
        </authorList>
    </citation>
    <scope>NUCLEOTIDE SEQUENCE</scope>
</reference>
<dbReference type="InterPro" id="IPR029061">
    <property type="entry name" value="THDP-binding"/>
</dbReference>
<dbReference type="CDD" id="cd07034">
    <property type="entry name" value="TPP_PYR_PFOR_IOR-alpha_like"/>
    <property type="match status" value="1"/>
</dbReference>
<protein>
    <submittedName>
        <fullName evidence="4">2-oxoglutarate synthase subunit KorA</fullName>
        <ecNumber evidence="4">1.2.7.3</ecNumber>
    </submittedName>
</protein>
<dbReference type="NCBIfam" id="NF006412">
    <property type="entry name" value="PRK08659.1"/>
    <property type="match status" value="1"/>
</dbReference>
<gene>
    <name evidence="4" type="primary">korA</name>
    <name evidence="4" type="ORF">DF3PB_2340004</name>
</gene>
<keyword evidence="1 4" id="KW-0560">Oxidoreductase</keyword>
<evidence type="ECO:0000256" key="1">
    <source>
        <dbReference type="ARBA" id="ARBA00023002"/>
    </source>
</evidence>
<dbReference type="Pfam" id="PF17147">
    <property type="entry name" value="PFOR_II"/>
    <property type="match status" value="1"/>
</dbReference>
<feature type="domain" description="Pyruvate:ferredoxin oxidoreductase core" evidence="3">
    <location>
        <begin position="276"/>
        <end position="370"/>
    </location>
</feature>
<dbReference type="PANTHER" id="PTHR43088:SF1">
    <property type="entry name" value="SUBUNIT OF PYRUVATE:FLAVODOXIN OXIDOREDUCTASE"/>
    <property type="match status" value="1"/>
</dbReference>
<evidence type="ECO:0000259" key="2">
    <source>
        <dbReference type="Pfam" id="PF01855"/>
    </source>
</evidence>
<dbReference type="InterPro" id="IPR009014">
    <property type="entry name" value="Transketo_C/PFOR_II"/>
</dbReference>
<proteinExistence type="predicted"/>
<dbReference type="PANTHER" id="PTHR43088">
    <property type="entry name" value="SUBUNIT OF PYRUVATE:FLAVODOXIN OXIDOREDUCTASE-RELATED"/>
    <property type="match status" value="1"/>
</dbReference>
<dbReference type="EMBL" id="UIDG01000151">
    <property type="protein sequence ID" value="SUS06042.1"/>
    <property type="molecule type" value="Genomic_DNA"/>
</dbReference>
<dbReference type="FunFam" id="3.40.50.920:FF:000013">
    <property type="entry name" value="Ferredoxin oxidoreductase alpha subunit"/>
    <property type="match status" value="1"/>
</dbReference>
<accession>A0A380TC38</accession>
<dbReference type="Pfam" id="PF01855">
    <property type="entry name" value="POR_N"/>
    <property type="match status" value="1"/>
</dbReference>
<dbReference type="SUPFAM" id="SSF52518">
    <property type="entry name" value="Thiamin diphosphate-binding fold (THDP-binding)"/>
    <property type="match status" value="1"/>
</dbReference>